<dbReference type="InterPro" id="IPR002716">
    <property type="entry name" value="PIN_dom"/>
</dbReference>
<dbReference type="SUPFAM" id="SSF88723">
    <property type="entry name" value="PIN domain-like"/>
    <property type="match status" value="1"/>
</dbReference>
<evidence type="ECO:0000256" key="2">
    <source>
        <dbReference type="ARBA" id="ARBA00022649"/>
    </source>
</evidence>
<dbReference type="Proteomes" id="UP000603434">
    <property type="component" value="Unassembled WGS sequence"/>
</dbReference>
<name>A0A8J6NXT6_9BACT</name>
<feature type="domain" description="PIN" evidence="8">
    <location>
        <begin position="2"/>
        <end position="125"/>
    </location>
</feature>
<dbReference type="GO" id="GO:0046872">
    <property type="term" value="F:metal ion binding"/>
    <property type="evidence" value="ECO:0007669"/>
    <property type="project" value="UniProtKB-KW"/>
</dbReference>
<dbReference type="GO" id="GO:0004518">
    <property type="term" value="F:nuclease activity"/>
    <property type="evidence" value="ECO:0007669"/>
    <property type="project" value="UniProtKB-KW"/>
</dbReference>
<gene>
    <name evidence="9" type="ORF">H8E23_15345</name>
</gene>
<protein>
    <submittedName>
        <fullName evidence="9">PIN domain-containing protein</fullName>
    </submittedName>
</protein>
<evidence type="ECO:0000256" key="7">
    <source>
        <dbReference type="ARBA" id="ARBA00038093"/>
    </source>
</evidence>
<dbReference type="EMBL" id="JACNJH010000217">
    <property type="protein sequence ID" value="MBC8362758.1"/>
    <property type="molecule type" value="Genomic_DNA"/>
</dbReference>
<dbReference type="PANTHER" id="PTHR33653">
    <property type="entry name" value="RIBONUCLEASE VAPC2"/>
    <property type="match status" value="1"/>
</dbReference>
<dbReference type="Gene3D" id="3.40.50.1010">
    <property type="entry name" value="5'-nuclease"/>
    <property type="match status" value="1"/>
</dbReference>
<keyword evidence="2" id="KW-1277">Toxin-antitoxin system</keyword>
<reference evidence="9 10" key="1">
    <citation type="submission" date="2020-08" db="EMBL/GenBank/DDBJ databases">
        <title>Bridging the membrane lipid divide: bacteria of the FCB group superphylum have the potential to synthesize archaeal ether lipids.</title>
        <authorList>
            <person name="Villanueva L."/>
            <person name="Von Meijenfeldt F.A.B."/>
            <person name="Westbye A.B."/>
            <person name="Yadav S."/>
            <person name="Hopmans E.C."/>
            <person name="Dutilh B.E."/>
            <person name="Sinninghe Damste J.S."/>
        </authorList>
    </citation>
    <scope>NUCLEOTIDE SEQUENCE [LARGE SCALE GENOMIC DNA]</scope>
    <source>
        <strain evidence="9">NIOZ-UU30</strain>
    </source>
</reference>
<evidence type="ECO:0000256" key="6">
    <source>
        <dbReference type="ARBA" id="ARBA00022842"/>
    </source>
</evidence>
<evidence type="ECO:0000256" key="3">
    <source>
        <dbReference type="ARBA" id="ARBA00022722"/>
    </source>
</evidence>
<comment type="similarity">
    <text evidence="7">Belongs to the PINc/VapC protein family.</text>
</comment>
<accession>A0A8J6NXT6</accession>
<dbReference type="InterPro" id="IPR050556">
    <property type="entry name" value="Type_II_TA_system_RNase"/>
</dbReference>
<dbReference type="Pfam" id="PF01850">
    <property type="entry name" value="PIN"/>
    <property type="match status" value="1"/>
</dbReference>
<dbReference type="GO" id="GO:0016787">
    <property type="term" value="F:hydrolase activity"/>
    <property type="evidence" value="ECO:0007669"/>
    <property type="project" value="UniProtKB-KW"/>
</dbReference>
<keyword evidence="5" id="KW-0378">Hydrolase</keyword>
<evidence type="ECO:0000259" key="8">
    <source>
        <dbReference type="Pfam" id="PF01850"/>
    </source>
</evidence>
<proteinExistence type="inferred from homology"/>
<evidence type="ECO:0000313" key="10">
    <source>
        <dbReference type="Proteomes" id="UP000603434"/>
    </source>
</evidence>
<dbReference type="AlphaFoldDB" id="A0A8J6NXT6"/>
<dbReference type="InterPro" id="IPR029060">
    <property type="entry name" value="PIN-like_dom_sf"/>
</dbReference>
<sequence length="135" mass="15206">MYLLDTNILSELLKKHPNPYLLIQLRSKPSQTLFTSAICVMELRFGSALREDFSVFWPKISSEIISRVKIVPFGEKEALIAGDILAEMQKTGQSIGIEDVFIAATAITNQCVMVTANTRHFSRISSLTVENWLEE</sequence>
<keyword evidence="6" id="KW-0460">Magnesium</keyword>
<comment type="cofactor">
    <cofactor evidence="1">
        <name>Mg(2+)</name>
        <dbReference type="ChEBI" id="CHEBI:18420"/>
    </cofactor>
</comment>
<organism evidence="9 10">
    <name type="scientific">Candidatus Desulfatibia profunda</name>
    <dbReference type="NCBI Taxonomy" id="2841695"/>
    <lineage>
        <taxon>Bacteria</taxon>
        <taxon>Pseudomonadati</taxon>
        <taxon>Thermodesulfobacteriota</taxon>
        <taxon>Desulfobacteria</taxon>
        <taxon>Desulfobacterales</taxon>
        <taxon>Desulfobacterales incertae sedis</taxon>
        <taxon>Candidatus Desulfatibia</taxon>
    </lineage>
</organism>
<keyword evidence="4" id="KW-0479">Metal-binding</keyword>
<evidence type="ECO:0000256" key="5">
    <source>
        <dbReference type="ARBA" id="ARBA00022801"/>
    </source>
</evidence>
<evidence type="ECO:0000256" key="4">
    <source>
        <dbReference type="ARBA" id="ARBA00022723"/>
    </source>
</evidence>
<comment type="caution">
    <text evidence="9">The sequence shown here is derived from an EMBL/GenBank/DDBJ whole genome shotgun (WGS) entry which is preliminary data.</text>
</comment>
<evidence type="ECO:0000313" key="9">
    <source>
        <dbReference type="EMBL" id="MBC8362758.1"/>
    </source>
</evidence>
<dbReference type="PANTHER" id="PTHR33653:SF1">
    <property type="entry name" value="RIBONUCLEASE VAPC2"/>
    <property type="match status" value="1"/>
</dbReference>
<keyword evidence="3" id="KW-0540">Nuclease</keyword>
<evidence type="ECO:0000256" key="1">
    <source>
        <dbReference type="ARBA" id="ARBA00001946"/>
    </source>
</evidence>